<dbReference type="Proteomes" id="UP000049855">
    <property type="component" value="Unassembled WGS sequence"/>
</dbReference>
<dbReference type="EMBL" id="CTRP01000003">
    <property type="protein sequence ID" value="CQR70251.1"/>
    <property type="molecule type" value="Genomic_DNA"/>
</dbReference>
<accession>A0A0U1KS70</accession>
<evidence type="ECO:0000313" key="2">
    <source>
        <dbReference type="EMBL" id="CQR70251.1"/>
    </source>
</evidence>
<proteinExistence type="predicted"/>
<dbReference type="RefSeq" id="WP_021168991.1">
    <property type="nucleotide sequence ID" value="NZ_CTRP01000003.1"/>
</dbReference>
<evidence type="ECO:0000259" key="1">
    <source>
        <dbReference type="Pfam" id="PF07796"/>
    </source>
</evidence>
<feature type="domain" description="DUF1638" evidence="1">
    <location>
        <begin position="28"/>
        <end position="194"/>
    </location>
</feature>
<keyword evidence="3" id="KW-1185">Reference proteome</keyword>
<dbReference type="AlphaFoldDB" id="A0A0U1KS70"/>
<reference evidence="3" key="1">
    <citation type="submission" date="2015-03" db="EMBL/GenBank/DDBJ databases">
        <authorList>
            <person name="Nijsse Bart"/>
        </authorList>
    </citation>
    <scope>NUCLEOTIDE SEQUENCE [LARGE SCALE GENOMIC DNA]</scope>
</reference>
<dbReference type="Pfam" id="PF07796">
    <property type="entry name" value="DUF1638"/>
    <property type="match status" value="1"/>
</dbReference>
<gene>
    <name evidence="2" type="ORF">SpAn4DRAFT_1220</name>
</gene>
<name>A0A0U1KS70_9FIRM</name>
<dbReference type="InterPro" id="IPR012437">
    <property type="entry name" value="DUF1638"/>
</dbReference>
<evidence type="ECO:0000313" key="3">
    <source>
        <dbReference type="Proteomes" id="UP000049855"/>
    </source>
</evidence>
<protein>
    <recommendedName>
        <fullName evidence="1">DUF1638 domain-containing protein</fullName>
    </recommendedName>
</protein>
<sequence>MRVKLIGCLSTKNEVLETGVSSFIDCDFLDFSLHAFPDQLHKELQRKIDASQDYDMIILTYGRCSHAVEGLVSATVPVVLPKAHDCISLLLGSDLRRQELSRDNPAVYYFSQGWLEYGRDPYAEYLEYVDKYGEDDAQYLIQTLYGTYREAVFIRTSCEAKKLEQYRQKVRQIADFFGWKVSEIDGNLALLNAVITRKRHPDVIRVAFGTPIILEEENSYAD</sequence>
<organism evidence="2 3">
    <name type="scientific">Sporomusa ovata</name>
    <dbReference type="NCBI Taxonomy" id="2378"/>
    <lineage>
        <taxon>Bacteria</taxon>
        <taxon>Bacillati</taxon>
        <taxon>Bacillota</taxon>
        <taxon>Negativicutes</taxon>
        <taxon>Selenomonadales</taxon>
        <taxon>Sporomusaceae</taxon>
        <taxon>Sporomusa</taxon>
    </lineage>
</organism>